<name>A0ABD2X841_9HYME</name>
<accession>A0ABD2X841</accession>
<comment type="caution">
    <text evidence="3">The sequence shown here is derived from an EMBL/GenBank/DDBJ whole genome shotgun (WGS) entry which is preliminary data.</text>
</comment>
<dbReference type="EMBL" id="JBJJXI010000050">
    <property type="protein sequence ID" value="KAL3400796.1"/>
    <property type="molecule type" value="Genomic_DNA"/>
</dbReference>
<dbReference type="AlphaFoldDB" id="A0ABD2X841"/>
<feature type="signal peptide" evidence="2">
    <location>
        <begin position="1"/>
        <end position="18"/>
    </location>
</feature>
<evidence type="ECO:0000256" key="2">
    <source>
        <dbReference type="SAM" id="SignalP"/>
    </source>
</evidence>
<keyword evidence="2" id="KW-0732">Signal</keyword>
<feature type="coiled-coil region" evidence="1">
    <location>
        <begin position="103"/>
        <end position="183"/>
    </location>
</feature>
<evidence type="ECO:0000313" key="4">
    <source>
        <dbReference type="Proteomes" id="UP001627154"/>
    </source>
</evidence>
<feature type="chain" id="PRO_5044892868" evidence="2">
    <location>
        <begin position="19"/>
        <end position="259"/>
    </location>
</feature>
<protein>
    <submittedName>
        <fullName evidence="3">Uncharacterized protein</fullName>
    </submittedName>
</protein>
<gene>
    <name evidence="3" type="ORF">TKK_005941</name>
</gene>
<evidence type="ECO:0000313" key="3">
    <source>
        <dbReference type="EMBL" id="KAL3400796.1"/>
    </source>
</evidence>
<proteinExistence type="predicted"/>
<sequence length="259" mass="28033">MKLFLLIISVVTALTVDGAKEKRGIAVYGQYGLNPYPVNNLPELGSTHFWNQGLLSSSTWDSSFSTLLGQAPIPAHNLAHQGHYFNVPPTSASQDVWNAIQQAKEANQFVRLAQQRVDEAKQAAILQQKITLTKESAAQEASRRLQELTAQADADARTSAKQLVAAQQKLAALKDAVAAAQRLAAARESAAAAAIQRNAAITAAEIRKQDVDKQITLTEREAQARNIGASKENLLIPLTIYNGREQKTFPISTSHNSLG</sequence>
<organism evidence="3 4">
    <name type="scientific">Trichogramma kaykai</name>
    <dbReference type="NCBI Taxonomy" id="54128"/>
    <lineage>
        <taxon>Eukaryota</taxon>
        <taxon>Metazoa</taxon>
        <taxon>Ecdysozoa</taxon>
        <taxon>Arthropoda</taxon>
        <taxon>Hexapoda</taxon>
        <taxon>Insecta</taxon>
        <taxon>Pterygota</taxon>
        <taxon>Neoptera</taxon>
        <taxon>Endopterygota</taxon>
        <taxon>Hymenoptera</taxon>
        <taxon>Apocrita</taxon>
        <taxon>Proctotrupomorpha</taxon>
        <taxon>Chalcidoidea</taxon>
        <taxon>Trichogrammatidae</taxon>
        <taxon>Trichogramma</taxon>
    </lineage>
</organism>
<dbReference type="Proteomes" id="UP001627154">
    <property type="component" value="Unassembled WGS sequence"/>
</dbReference>
<evidence type="ECO:0000256" key="1">
    <source>
        <dbReference type="SAM" id="Coils"/>
    </source>
</evidence>
<keyword evidence="4" id="KW-1185">Reference proteome</keyword>
<keyword evidence="1" id="KW-0175">Coiled coil</keyword>
<reference evidence="3 4" key="1">
    <citation type="journal article" date="2024" name="bioRxiv">
        <title>A reference genome for Trichogramma kaykai: A tiny desert-dwelling parasitoid wasp with competing sex-ratio distorters.</title>
        <authorList>
            <person name="Culotta J."/>
            <person name="Lindsey A.R."/>
        </authorList>
    </citation>
    <scope>NUCLEOTIDE SEQUENCE [LARGE SCALE GENOMIC DNA]</scope>
    <source>
        <strain evidence="3 4">KSX58</strain>
    </source>
</reference>